<name>A0A811K336_9BILA</name>
<dbReference type="InterPro" id="IPR005078">
    <property type="entry name" value="Peptidase_C54"/>
</dbReference>
<keyword evidence="6 11" id="KW-0378">Hydrolase</keyword>
<evidence type="ECO:0000256" key="3">
    <source>
        <dbReference type="ARBA" id="ARBA00022448"/>
    </source>
</evidence>
<evidence type="ECO:0000256" key="8">
    <source>
        <dbReference type="ARBA" id="ARBA00022927"/>
    </source>
</evidence>
<dbReference type="GO" id="GO:0034727">
    <property type="term" value="P:piecemeal microautophagy of the nucleus"/>
    <property type="evidence" value="ECO:0007669"/>
    <property type="project" value="TreeGrafter"/>
</dbReference>
<dbReference type="GO" id="GO:0000423">
    <property type="term" value="P:mitophagy"/>
    <property type="evidence" value="ECO:0007669"/>
    <property type="project" value="TreeGrafter"/>
</dbReference>
<dbReference type="Proteomes" id="UP000614601">
    <property type="component" value="Unassembled WGS sequence"/>
</dbReference>
<dbReference type="EMBL" id="CAJFDH010000002">
    <property type="protein sequence ID" value="CAD5210093.1"/>
    <property type="molecule type" value="Genomic_DNA"/>
</dbReference>
<protein>
    <recommendedName>
        <fullName evidence="11">Cysteine protease</fullName>
        <ecNumber evidence="11">3.4.22.-</ecNumber>
    </recommendedName>
</protein>
<dbReference type="InterPro" id="IPR038765">
    <property type="entry name" value="Papain-like_cys_pep_sf"/>
</dbReference>
<dbReference type="EC" id="3.4.22.-" evidence="11"/>
<dbReference type="GO" id="GO:0000045">
    <property type="term" value="P:autophagosome assembly"/>
    <property type="evidence" value="ECO:0007669"/>
    <property type="project" value="TreeGrafter"/>
</dbReference>
<dbReference type="EMBL" id="CAJFCW020000002">
    <property type="protein sequence ID" value="CAG9090668.1"/>
    <property type="molecule type" value="Genomic_DNA"/>
</dbReference>
<dbReference type="GO" id="GO:0015031">
    <property type="term" value="P:protein transport"/>
    <property type="evidence" value="ECO:0007669"/>
    <property type="project" value="UniProtKB-KW"/>
</dbReference>
<evidence type="ECO:0000256" key="7">
    <source>
        <dbReference type="ARBA" id="ARBA00022807"/>
    </source>
</evidence>
<organism evidence="13 14">
    <name type="scientific">Bursaphelenchus okinawaensis</name>
    <dbReference type="NCBI Taxonomy" id="465554"/>
    <lineage>
        <taxon>Eukaryota</taxon>
        <taxon>Metazoa</taxon>
        <taxon>Ecdysozoa</taxon>
        <taxon>Nematoda</taxon>
        <taxon>Chromadorea</taxon>
        <taxon>Rhabditida</taxon>
        <taxon>Tylenchina</taxon>
        <taxon>Tylenchomorpha</taxon>
        <taxon>Aphelenchoidea</taxon>
        <taxon>Aphelenchoididae</taxon>
        <taxon>Bursaphelenchus</taxon>
    </lineage>
</organism>
<dbReference type="PANTHER" id="PTHR22624:SF49">
    <property type="entry name" value="CYSTEINE PROTEASE"/>
    <property type="match status" value="1"/>
</dbReference>
<evidence type="ECO:0000313" key="13">
    <source>
        <dbReference type="EMBL" id="CAD5210093.1"/>
    </source>
</evidence>
<gene>
    <name evidence="13" type="ORF">BOKJ2_LOCUS3015</name>
</gene>
<keyword evidence="14" id="KW-1185">Reference proteome</keyword>
<evidence type="ECO:0000256" key="11">
    <source>
        <dbReference type="RuleBase" id="RU363115"/>
    </source>
</evidence>
<evidence type="ECO:0000256" key="10">
    <source>
        <dbReference type="ARBA" id="ARBA00029362"/>
    </source>
</evidence>
<evidence type="ECO:0000256" key="1">
    <source>
        <dbReference type="ARBA" id="ARBA00004496"/>
    </source>
</evidence>
<dbReference type="SUPFAM" id="SSF54001">
    <property type="entry name" value="Cysteine proteinases"/>
    <property type="match status" value="1"/>
</dbReference>
<evidence type="ECO:0000256" key="9">
    <source>
        <dbReference type="ARBA" id="ARBA00023006"/>
    </source>
</evidence>
<proteinExistence type="inferred from homology"/>
<keyword evidence="4 11" id="KW-0963">Cytoplasm</keyword>
<dbReference type="GO" id="GO:0019786">
    <property type="term" value="F:protein-phosphatidylethanolamide deconjugating activity"/>
    <property type="evidence" value="ECO:0007669"/>
    <property type="project" value="InterPro"/>
</dbReference>
<keyword evidence="8 11" id="KW-0653">Protein transport</keyword>
<comment type="subcellular location">
    <subcellularLocation>
        <location evidence="1 11">Cytoplasm</location>
    </subcellularLocation>
</comment>
<dbReference type="GO" id="GO:0035973">
    <property type="term" value="P:aggrephagy"/>
    <property type="evidence" value="ECO:0007669"/>
    <property type="project" value="TreeGrafter"/>
</dbReference>
<dbReference type="GO" id="GO:0005737">
    <property type="term" value="C:cytoplasm"/>
    <property type="evidence" value="ECO:0007669"/>
    <property type="project" value="UniProtKB-SubCell"/>
</dbReference>
<comment type="caution">
    <text evidence="13">The sequence shown here is derived from an EMBL/GenBank/DDBJ whole genome shotgun (WGS) entry which is preliminary data.</text>
</comment>
<feature type="domain" description="Peptidase C54 catalytic" evidence="12">
    <location>
        <begin position="71"/>
        <end position="328"/>
    </location>
</feature>
<evidence type="ECO:0000313" key="14">
    <source>
        <dbReference type="Proteomes" id="UP000614601"/>
    </source>
</evidence>
<dbReference type="GO" id="GO:0004197">
    <property type="term" value="F:cysteine-type endopeptidase activity"/>
    <property type="evidence" value="ECO:0007669"/>
    <property type="project" value="TreeGrafter"/>
</dbReference>
<keyword evidence="3" id="KW-0813">Transport</keyword>
<dbReference type="Proteomes" id="UP000783686">
    <property type="component" value="Unassembled WGS sequence"/>
</dbReference>
<dbReference type="OrthoDB" id="2960936at2759"/>
<evidence type="ECO:0000259" key="12">
    <source>
        <dbReference type="Pfam" id="PF03416"/>
    </source>
</evidence>
<keyword evidence="5 11" id="KW-0645">Protease</keyword>
<sequence length="378" mass="42793">MSDQNEDNKGVIRRNGERIKADSMRVLHSLAHSVGSIPYRSWVSGLRGNSNSNSVWLLGKEYNNIKCDLLASDLRGRVYLSYRNGFPPLNEQASSTADTGWGCMIRTSQMLLAQVLITQNLGRDWIREDATPSTLSNIIRLFDDHTGPLGIHKFIKQAQDNGIENAVGRWYSPSEAFIIFRDIIYASHNCLLSHLSTLVCFDNLVVLQEIEDVSEGWTKNVLVVVPVRLGTTSVNEKYFDALKYLFMTKSFLGAVGGRPKHSLYFVGTSHDLLLYLDPHKSQPYAKLDGNESEKTWDSYHTSEKLFMKLHSIDPSLALGFLLTSEEECIGLFENLAENEVVEYKNDPKNPIFSVVKEKVVYNNMDNEERVEENGFELL</sequence>
<keyword evidence="9 11" id="KW-0072">Autophagy</keyword>
<evidence type="ECO:0000256" key="4">
    <source>
        <dbReference type="ARBA" id="ARBA00022490"/>
    </source>
</evidence>
<comment type="similarity">
    <text evidence="2 11">Belongs to the peptidase C54 family.</text>
</comment>
<dbReference type="PANTHER" id="PTHR22624">
    <property type="entry name" value="CYSTEINE PROTEASE ATG4"/>
    <property type="match status" value="1"/>
</dbReference>
<evidence type="ECO:0000256" key="2">
    <source>
        <dbReference type="ARBA" id="ARBA00010958"/>
    </source>
</evidence>
<evidence type="ECO:0000256" key="6">
    <source>
        <dbReference type="ARBA" id="ARBA00022801"/>
    </source>
</evidence>
<comment type="catalytic activity">
    <reaction evidence="10">
        <text>[protein]-C-terminal L-amino acid-glycyl-phosphatidylethanolamide + H2O = [protein]-C-terminal L-amino acid-glycine + a 1,2-diacyl-sn-glycero-3-phosphoethanolamine</text>
        <dbReference type="Rhea" id="RHEA:67548"/>
        <dbReference type="Rhea" id="RHEA-COMP:17323"/>
        <dbReference type="Rhea" id="RHEA-COMP:17324"/>
        <dbReference type="ChEBI" id="CHEBI:15377"/>
        <dbReference type="ChEBI" id="CHEBI:64612"/>
        <dbReference type="ChEBI" id="CHEBI:172940"/>
        <dbReference type="ChEBI" id="CHEBI:172941"/>
    </reaction>
    <physiologicalReaction direction="left-to-right" evidence="10">
        <dbReference type="Rhea" id="RHEA:67549"/>
    </physiologicalReaction>
</comment>
<accession>A0A811K336</accession>
<dbReference type="Pfam" id="PF03416">
    <property type="entry name" value="Peptidase_C54"/>
    <property type="match status" value="1"/>
</dbReference>
<comment type="function">
    <text evidence="11">Cysteine protease that plays a key role in autophagy by mediating both proteolytic activation and delipidation of ATG8 family proteins.</text>
</comment>
<dbReference type="AlphaFoldDB" id="A0A811K336"/>
<evidence type="ECO:0000256" key="5">
    <source>
        <dbReference type="ARBA" id="ARBA00022670"/>
    </source>
</evidence>
<keyword evidence="7" id="KW-0788">Thiol protease</keyword>
<dbReference type="InterPro" id="IPR046792">
    <property type="entry name" value="Peptidase_C54_cat"/>
</dbReference>
<reference evidence="13" key="1">
    <citation type="submission" date="2020-09" db="EMBL/GenBank/DDBJ databases">
        <authorList>
            <person name="Kikuchi T."/>
        </authorList>
    </citation>
    <scope>NUCLEOTIDE SEQUENCE</scope>
    <source>
        <strain evidence="13">SH1</strain>
    </source>
</reference>
<dbReference type="GO" id="GO:0016485">
    <property type="term" value="P:protein processing"/>
    <property type="evidence" value="ECO:0007669"/>
    <property type="project" value="TreeGrafter"/>
</dbReference>